<evidence type="ECO:0000259" key="2">
    <source>
        <dbReference type="Pfam" id="PF01757"/>
    </source>
</evidence>
<feature type="transmembrane region" description="Helical" evidence="1">
    <location>
        <begin position="215"/>
        <end position="233"/>
    </location>
</feature>
<dbReference type="AlphaFoldDB" id="A0A1G7EUI1"/>
<evidence type="ECO:0000256" key="1">
    <source>
        <dbReference type="SAM" id="Phobius"/>
    </source>
</evidence>
<dbReference type="PANTHER" id="PTHR23028">
    <property type="entry name" value="ACETYLTRANSFERASE"/>
    <property type="match status" value="1"/>
</dbReference>
<keyword evidence="1" id="KW-1133">Transmembrane helix</keyword>
<keyword evidence="3" id="KW-0808">Transferase</keyword>
<gene>
    <name evidence="3" type="ORF">SAMN05216464_108158</name>
</gene>
<keyword evidence="3" id="KW-0378">Hydrolase</keyword>
<dbReference type="OrthoDB" id="290051at2"/>
<protein>
    <submittedName>
        <fullName evidence="3">Peptidoglycan/LPS O-acetylase OafA/YrhL, contains acyltransferase and SGNH-hydrolase domains</fullName>
    </submittedName>
</protein>
<keyword evidence="3" id="KW-0012">Acyltransferase</keyword>
<reference evidence="3 4" key="1">
    <citation type="submission" date="2016-10" db="EMBL/GenBank/DDBJ databases">
        <authorList>
            <person name="de Groot N.N."/>
        </authorList>
    </citation>
    <scope>NUCLEOTIDE SEQUENCE [LARGE SCALE GENOMIC DNA]</scope>
    <source>
        <strain evidence="3 4">47C3B</strain>
    </source>
</reference>
<dbReference type="InterPro" id="IPR050879">
    <property type="entry name" value="Acyltransferase_3"/>
</dbReference>
<dbReference type="GO" id="GO:0016787">
    <property type="term" value="F:hydrolase activity"/>
    <property type="evidence" value="ECO:0007669"/>
    <property type="project" value="UniProtKB-KW"/>
</dbReference>
<feature type="transmembrane region" description="Helical" evidence="1">
    <location>
        <begin position="160"/>
        <end position="181"/>
    </location>
</feature>
<sequence>MLFKISKVNLSHVLKRENNNFDLIRLICSLSVIVFHAYYLFKSDQSDTGPLQQFRQASGSLAVYIFFYLSGVFITASFINSNAFKFIVMRLLRIWPALIVCLLFTVFFVGPIVSGYTPRQYFLEKSTWDYLLHGVLLYHLRFELPGVFKDNYYPSAVNGSLWTLPIEMFCYLSILILGLLTALKRPILITVAYLTMLLLYGFNIFHVADYMPAPLPFFIVGSLSYFIGKYLLIDVKLLLVFIALWGCFHTSWLLYAVIMYGVIYLGATKWFRKVKLPGDYSYGVYIYGFLIQQIIAFYFPNLHPIYSIFITLPIVLAISIISWHLIELPSINLGKRYFKKAV</sequence>
<dbReference type="EMBL" id="FNAI01000008">
    <property type="protein sequence ID" value="SDE67085.1"/>
    <property type="molecule type" value="Genomic_DNA"/>
</dbReference>
<feature type="domain" description="Acyltransferase 3" evidence="2">
    <location>
        <begin position="19"/>
        <end position="323"/>
    </location>
</feature>
<feature type="transmembrane region" description="Helical" evidence="1">
    <location>
        <begin position="91"/>
        <end position="110"/>
    </location>
</feature>
<keyword evidence="1" id="KW-0812">Transmembrane</keyword>
<proteinExistence type="predicted"/>
<feature type="transmembrane region" description="Helical" evidence="1">
    <location>
        <begin position="21"/>
        <end position="41"/>
    </location>
</feature>
<name>A0A1G7EUI1_9SPHI</name>
<evidence type="ECO:0000313" key="3">
    <source>
        <dbReference type="EMBL" id="SDE67085.1"/>
    </source>
</evidence>
<organism evidence="3 4">
    <name type="scientific">Mucilaginibacter pineti</name>
    <dbReference type="NCBI Taxonomy" id="1391627"/>
    <lineage>
        <taxon>Bacteria</taxon>
        <taxon>Pseudomonadati</taxon>
        <taxon>Bacteroidota</taxon>
        <taxon>Sphingobacteriia</taxon>
        <taxon>Sphingobacteriales</taxon>
        <taxon>Sphingobacteriaceae</taxon>
        <taxon>Mucilaginibacter</taxon>
    </lineage>
</organism>
<feature type="transmembrane region" description="Helical" evidence="1">
    <location>
        <begin position="187"/>
        <end position="208"/>
    </location>
</feature>
<dbReference type="Pfam" id="PF01757">
    <property type="entry name" value="Acyl_transf_3"/>
    <property type="match status" value="1"/>
</dbReference>
<evidence type="ECO:0000313" key="4">
    <source>
        <dbReference type="Proteomes" id="UP000199072"/>
    </source>
</evidence>
<dbReference type="RefSeq" id="WP_091151054.1">
    <property type="nucleotide sequence ID" value="NZ_FNAI01000008.1"/>
</dbReference>
<feature type="transmembrane region" description="Helical" evidence="1">
    <location>
        <begin position="61"/>
        <end position="79"/>
    </location>
</feature>
<dbReference type="GO" id="GO:0016747">
    <property type="term" value="F:acyltransferase activity, transferring groups other than amino-acyl groups"/>
    <property type="evidence" value="ECO:0007669"/>
    <property type="project" value="InterPro"/>
</dbReference>
<dbReference type="Proteomes" id="UP000199072">
    <property type="component" value="Unassembled WGS sequence"/>
</dbReference>
<feature type="transmembrane region" description="Helical" evidence="1">
    <location>
        <begin position="239"/>
        <end position="267"/>
    </location>
</feature>
<accession>A0A1G7EUI1</accession>
<keyword evidence="4" id="KW-1185">Reference proteome</keyword>
<dbReference type="InterPro" id="IPR002656">
    <property type="entry name" value="Acyl_transf_3_dom"/>
</dbReference>
<feature type="transmembrane region" description="Helical" evidence="1">
    <location>
        <begin position="279"/>
        <end position="299"/>
    </location>
</feature>
<feature type="transmembrane region" description="Helical" evidence="1">
    <location>
        <begin position="305"/>
        <end position="326"/>
    </location>
</feature>
<keyword evidence="1" id="KW-0472">Membrane</keyword>